<evidence type="ECO:0000256" key="4">
    <source>
        <dbReference type="ARBA" id="ARBA00022729"/>
    </source>
</evidence>
<dbReference type="GO" id="GO:0016788">
    <property type="term" value="F:hydrolase activity, acting on ester bonds"/>
    <property type="evidence" value="ECO:0007669"/>
    <property type="project" value="TreeGrafter"/>
</dbReference>
<feature type="signal peptide" evidence="7">
    <location>
        <begin position="1"/>
        <end position="25"/>
    </location>
</feature>
<keyword evidence="4 7" id="KW-0732">Signal</keyword>
<keyword evidence="2 7" id="KW-0337">GPI-anchor biosynthesis</keyword>
<name>A0A813FZS9_POLGL</name>
<accession>A0A813FZS9</accession>
<evidence type="ECO:0000256" key="6">
    <source>
        <dbReference type="ARBA" id="ARBA00023136"/>
    </source>
</evidence>
<keyword evidence="7" id="KW-0333">Golgi apparatus</keyword>
<proteinExistence type="inferred from homology"/>
<dbReference type="GO" id="GO:0000139">
    <property type="term" value="C:Golgi membrane"/>
    <property type="evidence" value="ECO:0007669"/>
    <property type="project" value="UniProtKB-SubCell"/>
</dbReference>
<feature type="non-terminal residue" evidence="8">
    <location>
        <position position="351"/>
    </location>
</feature>
<dbReference type="OrthoDB" id="419770at2759"/>
<comment type="subcellular location">
    <subcellularLocation>
        <location evidence="1">Endomembrane system</location>
        <topology evidence="1">Multi-pass membrane protein</topology>
    </subcellularLocation>
    <subcellularLocation>
        <location evidence="7">Golgi apparatus membrane</location>
        <topology evidence="7">Multi-pass membrane protein</topology>
    </subcellularLocation>
</comment>
<evidence type="ECO:0000256" key="2">
    <source>
        <dbReference type="ARBA" id="ARBA00022502"/>
    </source>
</evidence>
<keyword evidence="3" id="KW-0812">Transmembrane</keyword>
<comment type="similarity">
    <text evidence="7">Belongs to the PGAP3 family.</text>
</comment>
<comment type="caution">
    <text evidence="8">The sequence shown here is derived from an EMBL/GenBank/DDBJ whole genome shotgun (WGS) entry which is preliminary data.</text>
</comment>
<dbReference type="GO" id="GO:0005789">
    <property type="term" value="C:endoplasmic reticulum membrane"/>
    <property type="evidence" value="ECO:0007669"/>
    <property type="project" value="TreeGrafter"/>
</dbReference>
<evidence type="ECO:0000313" key="8">
    <source>
        <dbReference type="EMBL" id="CAE8618321.1"/>
    </source>
</evidence>
<dbReference type="PANTHER" id="PTHR13148:SF0">
    <property type="entry name" value="POST-GPI ATTACHMENT TO PROTEINS FACTOR 3"/>
    <property type="match status" value="1"/>
</dbReference>
<dbReference type="GO" id="GO:0006506">
    <property type="term" value="P:GPI anchor biosynthetic process"/>
    <property type="evidence" value="ECO:0007669"/>
    <property type="project" value="UniProtKB-KW"/>
</dbReference>
<gene>
    <name evidence="8" type="ORF">PGLA1383_LOCUS35951</name>
</gene>
<organism evidence="8 9">
    <name type="scientific">Polarella glacialis</name>
    <name type="common">Dinoflagellate</name>
    <dbReference type="NCBI Taxonomy" id="89957"/>
    <lineage>
        <taxon>Eukaryota</taxon>
        <taxon>Sar</taxon>
        <taxon>Alveolata</taxon>
        <taxon>Dinophyceae</taxon>
        <taxon>Suessiales</taxon>
        <taxon>Suessiaceae</taxon>
        <taxon>Polarella</taxon>
    </lineage>
</organism>
<evidence type="ECO:0000256" key="5">
    <source>
        <dbReference type="ARBA" id="ARBA00022989"/>
    </source>
</evidence>
<evidence type="ECO:0000256" key="1">
    <source>
        <dbReference type="ARBA" id="ARBA00004127"/>
    </source>
</evidence>
<sequence>MRRLSFCTTCLTLSLGGASLPAGDAVDFTYAIFNKGTIPLQVFKDTTTVVHAGIGPNLRSEGVVLSVTASGASDFVFKLESVGFAVCQEADGVVSCDTVFGWPLHASDIDRALFAHLYGESTWAGERDVRFLNCLVPCQFSCDTSVGERFSKTWARKRLLGAADFGGGRVDLLPQGHQDYTANLTKMLERLQKRVGGSMADNQSCADHTSSGVFLGVPSHCLPPSLRLLGWDCQENCRYECMAQNQRIRRSLGQPTTHYFGKWPFLRVLGVQEVFSSLFSLLNGLPHFLFLASGAPWRAPCKGQRDTPLWVVYAAVHVNTWLQSALFHARDTPLFEALDYHCATLGLAMNL</sequence>
<protein>
    <recommendedName>
        <fullName evidence="7">Post-GPI attachment to proteins factor 3</fullName>
    </recommendedName>
</protein>
<dbReference type="AlphaFoldDB" id="A0A813FZS9"/>
<dbReference type="PANTHER" id="PTHR13148">
    <property type="entry name" value="PER1-RELATED"/>
    <property type="match status" value="1"/>
</dbReference>
<keyword evidence="5" id="KW-1133">Transmembrane helix</keyword>
<dbReference type="Pfam" id="PF04080">
    <property type="entry name" value="Per1"/>
    <property type="match status" value="1"/>
</dbReference>
<feature type="chain" id="PRO_5033097797" description="Post-GPI attachment to proteins factor 3" evidence="7">
    <location>
        <begin position="26"/>
        <end position="351"/>
    </location>
</feature>
<keyword evidence="6" id="KW-0472">Membrane</keyword>
<keyword evidence="9" id="KW-1185">Reference proteome</keyword>
<comment type="function">
    <text evidence="7">Involved in the lipid remodeling steps of GPI-anchor maturation.</text>
</comment>
<dbReference type="Proteomes" id="UP000654075">
    <property type="component" value="Unassembled WGS sequence"/>
</dbReference>
<dbReference type="EMBL" id="CAJNNV010026484">
    <property type="protein sequence ID" value="CAE8618321.1"/>
    <property type="molecule type" value="Genomic_DNA"/>
</dbReference>
<dbReference type="InterPro" id="IPR007217">
    <property type="entry name" value="Per1-like"/>
</dbReference>
<evidence type="ECO:0000256" key="3">
    <source>
        <dbReference type="ARBA" id="ARBA00022692"/>
    </source>
</evidence>
<evidence type="ECO:0000313" key="9">
    <source>
        <dbReference type="Proteomes" id="UP000654075"/>
    </source>
</evidence>
<evidence type="ECO:0000256" key="7">
    <source>
        <dbReference type="RuleBase" id="RU365066"/>
    </source>
</evidence>
<reference evidence="8" key="1">
    <citation type="submission" date="2021-02" db="EMBL/GenBank/DDBJ databases">
        <authorList>
            <person name="Dougan E. K."/>
            <person name="Rhodes N."/>
            <person name="Thang M."/>
            <person name="Chan C."/>
        </authorList>
    </citation>
    <scope>NUCLEOTIDE SEQUENCE</scope>
</reference>